<dbReference type="Pfam" id="PF06094">
    <property type="entry name" value="GGACT"/>
    <property type="match status" value="1"/>
</dbReference>
<accession>A0A5C6CGI9</accession>
<dbReference type="GO" id="GO:0016740">
    <property type="term" value="F:transferase activity"/>
    <property type="evidence" value="ECO:0007669"/>
    <property type="project" value="UniProtKB-KW"/>
</dbReference>
<evidence type="ECO:0000256" key="1">
    <source>
        <dbReference type="ARBA" id="ARBA00022679"/>
    </source>
</evidence>
<sequence length="132" mass="15324">MRLFTYGTLMFPEVWQRISIGEFPARPATLRGYAIFRVKNAVYPGIIRAEEDLVVNGLLYDDLDDDTLFELDTYESSFYKRIPVVAITADGAEQECHAYVVPDNRRDLLTDESWDAVQFRKSELEKYLHGQH</sequence>
<dbReference type="PANTHER" id="PTHR31544">
    <property type="entry name" value="AIG2-LIKE PROTEIN D"/>
    <property type="match status" value="1"/>
</dbReference>
<keyword evidence="5" id="KW-1185">Reference proteome</keyword>
<feature type="domain" description="Gamma-glutamylcyclotransferase AIG2-like" evidence="3">
    <location>
        <begin position="3"/>
        <end position="115"/>
    </location>
</feature>
<proteinExistence type="predicted"/>
<reference evidence="4 5" key="1">
    <citation type="submission" date="2019-02" db="EMBL/GenBank/DDBJ databases">
        <title>Deep-cultivation of Planctomycetes and their phenomic and genomic characterization uncovers novel biology.</title>
        <authorList>
            <person name="Wiegand S."/>
            <person name="Jogler M."/>
            <person name="Boedeker C."/>
            <person name="Pinto D."/>
            <person name="Vollmers J."/>
            <person name="Rivas-Marin E."/>
            <person name="Kohn T."/>
            <person name="Peeters S.H."/>
            <person name="Heuer A."/>
            <person name="Rast P."/>
            <person name="Oberbeckmann S."/>
            <person name="Bunk B."/>
            <person name="Jeske O."/>
            <person name="Meyerdierks A."/>
            <person name="Storesund J.E."/>
            <person name="Kallscheuer N."/>
            <person name="Luecker S."/>
            <person name="Lage O.M."/>
            <person name="Pohl T."/>
            <person name="Merkel B.J."/>
            <person name="Hornburger P."/>
            <person name="Mueller R.-W."/>
            <person name="Bruemmer F."/>
            <person name="Labrenz M."/>
            <person name="Spormann A.M."/>
            <person name="Op Den Camp H."/>
            <person name="Overmann J."/>
            <person name="Amann R."/>
            <person name="Jetten M.S.M."/>
            <person name="Mascher T."/>
            <person name="Medema M.H."/>
            <person name="Devos D.P."/>
            <person name="Kaster A.-K."/>
            <person name="Ovreas L."/>
            <person name="Rohde M."/>
            <person name="Galperin M.Y."/>
            <person name="Jogler C."/>
        </authorList>
    </citation>
    <scope>NUCLEOTIDE SEQUENCE [LARGE SCALE GENOMIC DNA]</scope>
    <source>
        <strain evidence="4 5">Pla144</strain>
    </source>
</reference>
<keyword evidence="1" id="KW-0808">Transferase</keyword>
<evidence type="ECO:0000256" key="2">
    <source>
        <dbReference type="ARBA" id="ARBA00030602"/>
    </source>
</evidence>
<dbReference type="SUPFAM" id="SSF110857">
    <property type="entry name" value="Gamma-glutamyl cyclotransferase-like"/>
    <property type="match status" value="1"/>
</dbReference>
<comment type="caution">
    <text evidence="4">The sequence shown here is derived from an EMBL/GenBank/DDBJ whole genome shotgun (WGS) entry which is preliminary data.</text>
</comment>
<dbReference type="AlphaFoldDB" id="A0A5C6CGI9"/>
<dbReference type="InterPro" id="IPR009288">
    <property type="entry name" value="AIG2-like_dom"/>
</dbReference>
<evidence type="ECO:0000259" key="3">
    <source>
        <dbReference type="Pfam" id="PF06094"/>
    </source>
</evidence>
<dbReference type="InterPro" id="IPR013024">
    <property type="entry name" value="GGCT-like"/>
</dbReference>
<dbReference type="RefSeq" id="WP_197530868.1">
    <property type="nucleotide sequence ID" value="NZ_SJPS01000007.1"/>
</dbReference>
<gene>
    <name evidence="4" type="ORF">Pla144_42980</name>
</gene>
<dbReference type="InterPro" id="IPR036568">
    <property type="entry name" value="GGCT-like_sf"/>
</dbReference>
<evidence type="ECO:0000313" key="4">
    <source>
        <dbReference type="EMBL" id="TWU22837.1"/>
    </source>
</evidence>
<evidence type="ECO:0000313" key="5">
    <source>
        <dbReference type="Proteomes" id="UP000318437"/>
    </source>
</evidence>
<dbReference type="InterPro" id="IPR045038">
    <property type="entry name" value="AIG2-like"/>
</dbReference>
<dbReference type="CDD" id="cd06661">
    <property type="entry name" value="GGCT_like"/>
    <property type="match status" value="1"/>
</dbReference>
<name>A0A5C6CGI9_9BACT</name>
<organism evidence="4 5">
    <name type="scientific">Bythopirellula polymerisocia</name>
    <dbReference type="NCBI Taxonomy" id="2528003"/>
    <lineage>
        <taxon>Bacteria</taxon>
        <taxon>Pseudomonadati</taxon>
        <taxon>Planctomycetota</taxon>
        <taxon>Planctomycetia</taxon>
        <taxon>Pirellulales</taxon>
        <taxon>Lacipirellulaceae</taxon>
        <taxon>Bythopirellula</taxon>
    </lineage>
</organism>
<dbReference type="Gene3D" id="3.10.490.10">
    <property type="entry name" value="Gamma-glutamyl cyclotransferase-like"/>
    <property type="match status" value="1"/>
</dbReference>
<dbReference type="PANTHER" id="PTHR31544:SF2">
    <property type="entry name" value="AIG2-LIKE PROTEIN D"/>
    <property type="match status" value="1"/>
</dbReference>
<protein>
    <recommendedName>
        <fullName evidence="2">Putative gamma-glutamylcyclotransferase</fullName>
    </recommendedName>
</protein>
<dbReference type="EMBL" id="SJPS01000007">
    <property type="protein sequence ID" value="TWU22837.1"/>
    <property type="molecule type" value="Genomic_DNA"/>
</dbReference>
<dbReference type="Proteomes" id="UP000318437">
    <property type="component" value="Unassembled WGS sequence"/>
</dbReference>